<comment type="caution">
    <text evidence="2">The sequence shown here is derived from an EMBL/GenBank/DDBJ whole genome shotgun (WGS) entry which is preliminary data.</text>
</comment>
<feature type="transmembrane region" description="Helical" evidence="1">
    <location>
        <begin position="182"/>
        <end position="202"/>
    </location>
</feature>
<proteinExistence type="predicted"/>
<dbReference type="AlphaFoldDB" id="A0A7X2ITP5"/>
<evidence type="ECO:0000313" key="2">
    <source>
        <dbReference type="EMBL" id="MRV75926.1"/>
    </source>
</evidence>
<sequence length="235" mass="25056">MAVSPAFFAAERPHAWQLRMAGLLYLVLIVLGAFGEMKVRGALVVSGDAAATAHNIMASEGLWRAAIAGDLLMHVLDLPVIVVLYLLLRPVHRGVALFATLINLVQTAVLAANKLNLLLPLFLLGNAAYLKAFPPEQLQAMAYLAVKVHGFGFGIGLIFFGVACVARGWLLFRSGFAPKALGVLMALAGASYLVNSFALLLAPAVADMLFPFIMLPPLVGEAAFALWLLAARHSR</sequence>
<dbReference type="RefSeq" id="WP_154380929.1">
    <property type="nucleotide sequence ID" value="NZ_WKJJ01000025.1"/>
</dbReference>
<name>A0A7X2ITP5_9BURK</name>
<keyword evidence="1" id="KW-1133">Transmembrane helix</keyword>
<reference evidence="2 3" key="1">
    <citation type="submission" date="2019-11" db="EMBL/GenBank/DDBJ databases">
        <title>Novel species isolated from a subtropical stream in China.</title>
        <authorList>
            <person name="Lu H."/>
        </authorList>
    </citation>
    <scope>NUCLEOTIDE SEQUENCE [LARGE SCALE GENOMIC DNA]</scope>
    <source>
        <strain evidence="2 3">FT92W</strain>
    </source>
</reference>
<evidence type="ECO:0000313" key="3">
    <source>
        <dbReference type="Proteomes" id="UP000446768"/>
    </source>
</evidence>
<gene>
    <name evidence="2" type="ORF">GJ700_29855</name>
</gene>
<evidence type="ECO:0000256" key="1">
    <source>
        <dbReference type="SAM" id="Phobius"/>
    </source>
</evidence>
<dbReference type="Proteomes" id="UP000446768">
    <property type="component" value="Unassembled WGS sequence"/>
</dbReference>
<accession>A0A7X2ITP5</accession>
<dbReference type="Pfam" id="PF14329">
    <property type="entry name" value="DUF4386"/>
    <property type="match status" value="1"/>
</dbReference>
<dbReference type="InterPro" id="IPR025495">
    <property type="entry name" value="DUF4386"/>
</dbReference>
<feature type="transmembrane region" description="Helical" evidence="1">
    <location>
        <begin position="95"/>
        <end position="112"/>
    </location>
</feature>
<keyword evidence="1" id="KW-0812">Transmembrane</keyword>
<feature type="transmembrane region" description="Helical" evidence="1">
    <location>
        <begin position="208"/>
        <end position="230"/>
    </location>
</feature>
<keyword evidence="1" id="KW-0472">Membrane</keyword>
<keyword evidence="3" id="KW-1185">Reference proteome</keyword>
<organism evidence="2 3">
    <name type="scientific">Pseudoduganella rivuli</name>
    <dbReference type="NCBI Taxonomy" id="2666085"/>
    <lineage>
        <taxon>Bacteria</taxon>
        <taxon>Pseudomonadati</taxon>
        <taxon>Pseudomonadota</taxon>
        <taxon>Betaproteobacteria</taxon>
        <taxon>Burkholderiales</taxon>
        <taxon>Oxalobacteraceae</taxon>
        <taxon>Telluria group</taxon>
        <taxon>Pseudoduganella</taxon>
    </lineage>
</organism>
<feature type="transmembrane region" description="Helical" evidence="1">
    <location>
        <begin position="65"/>
        <end position="88"/>
    </location>
</feature>
<feature type="transmembrane region" description="Helical" evidence="1">
    <location>
        <begin position="151"/>
        <end position="170"/>
    </location>
</feature>
<protein>
    <submittedName>
        <fullName evidence="2">DUF4386 family protein</fullName>
    </submittedName>
</protein>
<dbReference type="EMBL" id="WKJJ01000025">
    <property type="protein sequence ID" value="MRV75926.1"/>
    <property type="molecule type" value="Genomic_DNA"/>
</dbReference>